<dbReference type="Pfam" id="PF00856">
    <property type="entry name" value="SET"/>
    <property type="match status" value="1"/>
</dbReference>
<dbReference type="InterPro" id="IPR046341">
    <property type="entry name" value="SET_dom_sf"/>
</dbReference>
<name>A0ABP1E1V3_9APHY</name>
<dbReference type="Proteomes" id="UP001497453">
    <property type="component" value="Chromosome 7"/>
</dbReference>
<dbReference type="PROSITE" id="PS50280">
    <property type="entry name" value="SET"/>
    <property type="match status" value="1"/>
</dbReference>
<dbReference type="SMART" id="SM00317">
    <property type="entry name" value="SET"/>
    <property type="match status" value="1"/>
</dbReference>
<protein>
    <recommendedName>
        <fullName evidence="3">SET domain-containing protein</fullName>
    </recommendedName>
</protein>
<evidence type="ECO:0000259" key="3">
    <source>
        <dbReference type="PROSITE" id="PS50280"/>
    </source>
</evidence>
<dbReference type="CDD" id="cd20071">
    <property type="entry name" value="SET_SMYD"/>
    <property type="match status" value="1"/>
</dbReference>
<dbReference type="EMBL" id="OZ037950">
    <property type="protein sequence ID" value="CAL1713363.1"/>
    <property type="molecule type" value="Genomic_DNA"/>
</dbReference>
<feature type="region of interest" description="Disordered" evidence="1">
    <location>
        <begin position="1"/>
        <end position="25"/>
    </location>
</feature>
<dbReference type="Gene3D" id="1.25.40.10">
    <property type="entry name" value="Tetratricopeptide repeat domain"/>
    <property type="match status" value="1"/>
</dbReference>
<organism evidence="4 5">
    <name type="scientific">Somion occarium</name>
    <dbReference type="NCBI Taxonomy" id="3059160"/>
    <lineage>
        <taxon>Eukaryota</taxon>
        <taxon>Fungi</taxon>
        <taxon>Dikarya</taxon>
        <taxon>Basidiomycota</taxon>
        <taxon>Agaricomycotina</taxon>
        <taxon>Agaricomycetes</taxon>
        <taxon>Polyporales</taxon>
        <taxon>Cerrenaceae</taxon>
        <taxon>Somion</taxon>
    </lineage>
</organism>
<evidence type="ECO:0000256" key="1">
    <source>
        <dbReference type="SAM" id="MobiDB-lite"/>
    </source>
</evidence>
<evidence type="ECO:0000313" key="4">
    <source>
        <dbReference type="EMBL" id="CAL1713363.1"/>
    </source>
</evidence>
<sequence length="382" mass="42842">MPPASSTHRRTAKAKKVTFEPKVEEHTRSGTRTAPLLTRFLTGIALISAIFLAVYYYYSYLLWEPPSTAKLEEDLLSPFQVVDLPGKGKGVIATRDIAQGELLLREKPLFLVPTHITSSPGALLLTSLARLTPVQRKSFYDLSYVNFPRDVIPDTPEYNEALALAIFQTNSIAAGSNVGIFPRMARFNHGCSSAFNSVYTWREKEGFLVAHALKAIKKGEELLTTYTDTKRPRDSRRRYLHTHYGFTCQCAVCSLPDDLSRKSDSRLSRMSELYSQFARWGDSSISGQEAANIAREIWSIGEEERYWSERGRLAADAAWVAAAHSDDVAAREWAALALEWYAYELGADSEQAHEMQNVIADAEKHPVWGSRHEEHVGGPKKV</sequence>
<reference evidence="5" key="1">
    <citation type="submission" date="2024-04" db="EMBL/GenBank/DDBJ databases">
        <authorList>
            <person name="Shaw F."/>
            <person name="Minotto A."/>
        </authorList>
    </citation>
    <scope>NUCLEOTIDE SEQUENCE [LARGE SCALE GENOMIC DNA]</scope>
</reference>
<dbReference type="PANTHER" id="PTHR47332:SF4">
    <property type="entry name" value="SET DOMAIN-CONTAINING PROTEIN 5"/>
    <property type="match status" value="1"/>
</dbReference>
<feature type="domain" description="SET" evidence="3">
    <location>
        <begin position="77"/>
        <end position="227"/>
    </location>
</feature>
<feature type="compositionally biased region" description="Basic residues" evidence="1">
    <location>
        <begin position="7"/>
        <end position="16"/>
    </location>
</feature>
<dbReference type="InterPro" id="IPR053185">
    <property type="entry name" value="SET_domain_protein"/>
</dbReference>
<dbReference type="PANTHER" id="PTHR47332">
    <property type="entry name" value="SET DOMAIN-CONTAINING PROTEIN 5"/>
    <property type="match status" value="1"/>
</dbReference>
<proteinExistence type="predicted"/>
<keyword evidence="2" id="KW-0812">Transmembrane</keyword>
<dbReference type="InterPro" id="IPR001214">
    <property type="entry name" value="SET_dom"/>
</dbReference>
<evidence type="ECO:0000256" key="2">
    <source>
        <dbReference type="SAM" id="Phobius"/>
    </source>
</evidence>
<keyword evidence="2" id="KW-1133">Transmembrane helix</keyword>
<dbReference type="SUPFAM" id="SSF82199">
    <property type="entry name" value="SET domain"/>
    <property type="match status" value="1"/>
</dbReference>
<evidence type="ECO:0000313" key="5">
    <source>
        <dbReference type="Proteomes" id="UP001497453"/>
    </source>
</evidence>
<keyword evidence="2" id="KW-0472">Membrane</keyword>
<keyword evidence="5" id="KW-1185">Reference proteome</keyword>
<accession>A0ABP1E1V3</accession>
<dbReference type="Gene3D" id="2.170.270.10">
    <property type="entry name" value="SET domain"/>
    <property type="match status" value="1"/>
</dbReference>
<dbReference type="InterPro" id="IPR011990">
    <property type="entry name" value="TPR-like_helical_dom_sf"/>
</dbReference>
<feature type="transmembrane region" description="Helical" evidence="2">
    <location>
        <begin position="36"/>
        <end position="58"/>
    </location>
</feature>
<gene>
    <name evidence="4" type="ORF">GFSPODELE1_LOCUS9271</name>
</gene>